<evidence type="ECO:0000256" key="6">
    <source>
        <dbReference type="ARBA" id="ARBA00023136"/>
    </source>
</evidence>
<keyword evidence="11" id="KW-1185">Reference proteome</keyword>
<dbReference type="InterPro" id="IPR011701">
    <property type="entry name" value="MFS"/>
</dbReference>
<dbReference type="NCBIfam" id="TIGR00711">
    <property type="entry name" value="efflux_EmrB"/>
    <property type="match status" value="1"/>
</dbReference>
<evidence type="ECO:0000256" key="4">
    <source>
        <dbReference type="ARBA" id="ARBA00022692"/>
    </source>
</evidence>
<evidence type="ECO:0000256" key="5">
    <source>
        <dbReference type="ARBA" id="ARBA00022989"/>
    </source>
</evidence>
<keyword evidence="3" id="KW-1003">Cell membrane</keyword>
<protein>
    <submittedName>
        <fullName evidence="10">MFS transporter</fullName>
    </submittedName>
</protein>
<evidence type="ECO:0000256" key="1">
    <source>
        <dbReference type="ARBA" id="ARBA00004651"/>
    </source>
</evidence>
<accession>A0A917B3K8</accession>
<dbReference type="AlphaFoldDB" id="A0A917B3K8"/>
<reference evidence="10 11" key="1">
    <citation type="journal article" date="2014" name="Int. J. Syst. Evol. Microbiol.">
        <title>Complete genome sequence of Corynebacterium casei LMG S-19264T (=DSM 44701T), isolated from a smear-ripened cheese.</title>
        <authorList>
            <consortium name="US DOE Joint Genome Institute (JGI-PGF)"/>
            <person name="Walter F."/>
            <person name="Albersmeier A."/>
            <person name="Kalinowski J."/>
            <person name="Ruckert C."/>
        </authorList>
    </citation>
    <scope>NUCLEOTIDE SEQUENCE [LARGE SCALE GENOMIC DNA]</scope>
    <source>
        <strain evidence="10 11">CGMCC 1.12976</strain>
    </source>
</reference>
<dbReference type="Gene3D" id="1.20.1720.10">
    <property type="entry name" value="Multidrug resistance protein D"/>
    <property type="match status" value="1"/>
</dbReference>
<evidence type="ECO:0000256" key="8">
    <source>
        <dbReference type="SAM" id="Phobius"/>
    </source>
</evidence>
<feature type="transmembrane region" description="Helical" evidence="8">
    <location>
        <begin position="302"/>
        <end position="325"/>
    </location>
</feature>
<feature type="transmembrane region" description="Helical" evidence="8">
    <location>
        <begin position="102"/>
        <end position="122"/>
    </location>
</feature>
<evidence type="ECO:0000313" key="10">
    <source>
        <dbReference type="EMBL" id="GGF21100.1"/>
    </source>
</evidence>
<dbReference type="GO" id="GO:0005886">
    <property type="term" value="C:plasma membrane"/>
    <property type="evidence" value="ECO:0007669"/>
    <property type="project" value="UniProtKB-SubCell"/>
</dbReference>
<evidence type="ECO:0000256" key="3">
    <source>
        <dbReference type="ARBA" id="ARBA00022475"/>
    </source>
</evidence>
<feature type="compositionally biased region" description="Gly residues" evidence="7">
    <location>
        <begin position="548"/>
        <end position="558"/>
    </location>
</feature>
<dbReference type="InterPro" id="IPR020846">
    <property type="entry name" value="MFS_dom"/>
</dbReference>
<feature type="transmembrane region" description="Helical" evidence="8">
    <location>
        <begin position="472"/>
        <end position="495"/>
    </location>
</feature>
<dbReference type="GO" id="GO:0022857">
    <property type="term" value="F:transmembrane transporter activity"/>
    <property type="evidence" value="ECO:0007669"/>
    <property type="project" value="InterPro"/>
</dbReference>
<feature type="transmembrane region" description="Helical" evidence="8">
    <location>
        <begin position="128"/>
        <end position="149"/>
    </location>
</feature>
<name>A0A917B3K8_9MICO</name>
<dbReference type="Gene3D" id="1.20.1250.20">
    <property type="entry name" value="MFS general substrate transporter like domains"/>
    <property type="match status" value="1"/>
</dbReference>
<dbReference type="PANTHER" id="PTHR42718:SF39">
    <property type="entry name" value="ACTINORHODIN TRANSPORTER-RELATED"/>
    <property type="match status" value="1"/>
</dbReference>
<keyword evidence="5 8" id="KW-1133">Transmembrane helix</keyword>
<dbReference type="RefSeq" id="WP_188675587.1">
    <property type="nucleotide sequence ID" value="NZ_BMGP01000002.1"/>
</dbReference>
<dbReference type="EMBL" id="BMGP01000002">
    <property type="protein sequence ID" value="GGF21100.1"/>
    <property type="molecule type" value="Genomic_DNA"/>
</dbReference>
<feature type="transmembrane region" description="Helical" evidence="8">
    <location>
        <begin position="161"/>
        <end position="184"/>
    </location>
</feature>
<feature type="domain" description="Major facilitator superfamily (MFS) profile" evidence="9">
    <location>
        <begin position="37"/>
        <end position="502"/>
    </location>
</feature>
<dbReference type="SUPFAM" id="SSF103473">
    <property type="entry name" value="MFS general substrate transporter"/>
    <property type="match status" value="2"/>
</dbReference>
<dbReference type="InterPro" id="IPR004638">
    <property type="entry name" value="EmrB-like"/>
</dbReference>
<feature type="transmembrane region" description="Helical" evidence="8">
    <location>
        <begin position="361"/>
        <end position="383"/>
    </location>
</feature>
<keyword evidence="2" id="KW-0813">Transport</keyword>
<comment type="caution">
    <text evidence="10">The sequence shown here is derived from an EMBL/GenBank/DDBJ whole genome shotgun (WGS) entry which is preliminary data.</text>
</comment>
<proteinExistence type="predicted"/>
<feature type="region of interest" description="Disordered" evidence="7">
    <location>
        <begin position="548"/>
        <end position="571"/>
    </location>
</feature>
<feature type="transmembrane region" description="Helical" evidence="8">
    <location>
        <begin position="395"/>
        <end position="420"/>
    </location>
</feature>
<evidence type="ECO:0000256" key="7">
    <source>
        <dbReference type="SAM" id="MobiDB-lite"/>
    </source>
</evidence>
<feature type="transmembrane region" description="Helical" evidence="8">
    <location>
        <begin position="196"/>
        <end position="216"/>
    </location>
</feature>
<feature type="transmembrane region" description="Helical" evidence="8">
    <location>
        <begin position="441"/>
        <end position="460"/>
    </location>
</feature>
<keyword evidence="4 8" id="KW-0812">Transmembrane</keyword>
<feature type="region of interest" description="Disordered" evidence="7">
    <location>
        <begin position="1"/>
        <end position="27"/>
    </location>
</feature>
<feature type="transmembrane region" description="Helical" evidence="8">
    <location>
        <begin position="71"/>
        <end position="90"/>
    </location>
</feature>
<evidence type="ECO:0000313" key="11">
    <source>
        <dbReference type="Proteomes" id="UP000598775"/>
    </source>
</evidence>
<dbReference type="Proteomes" id="UP000598775">
    <property type="component" value="Unassembled WGS sequence"/>
</dbReference>
<sequence length="571" mass="57962">MSDSAAWSGAPASGSPTPGSSTVGAPSPAVSKNAWRAYIVLLVGMAMALLDTTIVNVALPTIRTDLNASEATLSWIISGYALAFGLALIPAGRLGDRIGHKWVFFTGIALFTVASFTCGLAQNDTELVVSRVIQGLAGGIFVPSVTAYIQLLFQGKARGRAFAIMGAVIGVASALGPIVGGLLIQAFGDENGWRLVFWVNLPFGVAALIAAAMWLPKRSTAETQSGGGVDWIGVILVSGGFVALLVPLIQGQDEGWPLWTYLVLALGVLLLAAFGFWEVWYTKRDRVPLVPPSLFSHPSFTGGVVLALVYFAAFTSIFFTISILWQTGLAHTPLESGVVSIPFAVGSIISSSQSNRLSARLGRTVLIIGTGLVSVGLIWLWLVLSNTAPADLTNWLLLAPLFIAGLGNGFFIAPNLQFIVATVNRKDAGSASAVISAVQRIGSAVGIAIIGSVLFGSLTITGHSPQAVATGFTNAAASAMLVSAAFAVLAFLLVFMLPKRVNTWGGDAQQKPGAGAAAGAHAGAPAGDAAGVTDAGSASTAGAAAAGGAGAHAAGGAGAHAAGAKHAADAP</sequence>
<organism evidence="10 11">
    <name type="scientific">Subtercola lobariae</name>
    <dbReference type="NCBI Taxonomy" id="1588641"/>
    <lineage>
        <taxon>Bacteria</taxon>
        <taxon>Bacillati</taxon>
        <taxon>Actinomycetota</taxon>
        <taxon>Actinomycetes</taxon>
        <taxon>Micrococcales</taxon>
        <taxon>Microbacteriaceae</taxon>
        <taxon>Subtercola</taxon>
    </lineage>
</organism>
<evidence type="ECO:0000256" key="2">
    <source>
        <dbReference type="ARBA" id="ARBA00022448"/>
    </source>
</evidence>
<feature type="transmembrane region" description="Helical" evidence="8">
    <location>
        <begin position="228"/>
        <end position="249"/>
    </location>
</feature>
<gene>
    <name evidence="10" type="ORF">GCM10011399_13430</name>
</gene>
<dbReference type="PRINTS" id="PR01036">
    <property type="entry name" value="TCRTETB"/>
</dbReference>
<feature type="transmembrane region" description="Helical" evidence="8">
    <location>
        <begin position="261"/>
        <end position="281"/>
    </location>
</feature>
<dbReference type="Pfam" id="PF07690">
    <property type="entry name" value="MFS_1"/>
    <property type="match status" value="1"/>
</dbReference>
<keyword evidence="6 8" id="KW-0472">Membrane</keyword>
<dbReference type="CDD" id="cd17321">
    <property type="entry name" value="MFS_MMR_MDR_like"/>
    <property type="match status" value="1"/>
</dbReference>
<feature type="transmembrane region" description="Helical" evidence="8">
    <location>
        <begin position="37"/>
        <end position="59"/>
    </location>
</feature>
<evidence type="ECO:0000259" key="9">
    <source>
        <dbReference type="PROSITE" id="PS50850"/>
    </source>
</evidence>
<comment type="subcellular location">
    <subcellularLocation>
        <location evidence="1">Cell membrane</location>
        <topology evidence="1">Multi-pass membrane protein</topology>
    </subcellularLocation>
</comment>
<dbReference type="InterPro" id="IPR036259">
    <property type="entry name" value="MFS_trans_sf"/>
</dbReference>
<dbReference type="PROSITE" id="PS50850">
    <property type="entry name" value="MFS"/>
    <property type="match status" value="1"/>
</dbReference>
<dbReference type="PANTHER" id="PTHR42718">
    <property type="entry name" value="MAJOR FACILITATOR SUPERFAMILY MULTIDRUG TRANSPORTER MFSC"/>
    <property type="match status" value="1"/>
</dbReference>